<reference evidence="2 3" key="1">
    <citation type="journal article" date="2018" name="Mol. Biol. Evol.">
        <title>Broad Genomic Sampling Reveals a Smut Pathogenic Ancestry of the Fungal Clade Ustilaginomycotina.</title>
        <authorList>
            <person name="Kijpornyongpan T."/>
            <person name="Mondo S.J."/>
            <person name="Barry K."/>
            <person name="Sandor L."/>
            <person name="Lee J."/>
            <person name="Lipzen A."/>
            <person name="Pangilinan J."/>
            <person name="LaButti K."/>
            <person name="Hainaut M."/>
            <person name="Henrissat B."/>
            <person name="Grigoriev I.V."/>
            <person name="Spatafora J.W."/>
            <person name="Aime M.C."/>
        </authorList>
    </citation>
    <scope>NUCLEOTIDE SEQUENCE [LARGE SCALE GENOMIC DNA]</scope>
    <source>
        <strain evidence="2 3">MCA 3882</strain>
    </source>
</reference>
<name>A0A316VAD6_9BASI</name>
<feature type="compositionally biased region" description="Polar residues" evidence="1">
    <location>
        <begin position="97"/>
        <end position="107"/>
    </location>
</feature>
<evidence type="ECO:0000313" key="2">
    <source>
        <dbReference type="EMBL" id="PWN32475.1"/>
    </source>
</evidence>
<organism evidence="2 3">
    <name type="scientific">Meira miltonrushii</name>
    <dbReference type="NCBI Taxonomy" id="1280837"/>
    <lineage>
        <taxon>Eukaryota</taxon>
        <taxon>Fungi</taxon>
        <taxon>Dikarya</taxon>
        <taxon>Basidiomycota</taxon>
        <taxon>Ustilaginomycotina</taxon>
        <taxon>Exobasidiomycetes</taxon>
        <taxon>Exobasidiales</taxon>
        <taxon>Brachybasidiaceae</taxon>
        <taxon>Meira</taxon>
    </lineage>
</organism>
<feature type="region of interest" description="Disordered" evidence="1">
    <location>
        <begin position="251"/>
        <end position="326"/>
    </location>
</feature>
<feature type="region of interest" description="Disordered" evidence="1">
    <location>
        <begin position="368"/>
        <end position="447"/>
    </location>
</feature>
<feature type="compositionally biased region" description="Polar residues" evidence="1">
    <location>
        <begin position="284"/>
        <end position="301"/>
    </location>
</feature>
<accession>A0A316VAD6</accession>
<dbReference type="RefSeq" id="XP_025352777.1">
    <property type="nucleotide sequence ID" value="XM_025502810.1"/>
</dbReference>
<feature type="compositionally biased region" description="Basic and acidic residues" evidence="1">
    <location>
        <begin position="390"/>
        <end position="405"/>
    </location>
</feature>
<feature type="compositionally biased region" description="Polar residues" evidence="1">
    <location>
        <begin position="120"/>
        <end position="131"/>
    </location>
</feature>
<feature type="compositionally biased region" description="Low complexity" evidence="1">
    <location>
        <begin position="409"/>
        <end position="421"/>
    </location>
</feature>
<feature type="region of interest" description="Disordered" evidence="1">
    <location>
        <begin position="90"/>
        <end position="134"/>
    </location>
</feature>
<dbReference type="GeneID" id="37024591"/>
<dbReference type="OrthoDB" id="3366922at2759"/>
<evidence type="ECO:0000256" key="1">
    <source>
        <dbReference type="SAM" id="MobiDB-lite"/>
    </source>
</evidence>
<feature type="compositionally biased region" description="Acidic residues" evidence="1">
    <location>
        <begin position="1112"/>
        <end position="1122"/>
    </location>
</feature>
<gene>
    <name evidence="2" type="ORF">FA14DRAFT_74577</name>
</gene>
<feature type="compositionally biased region" description="Low complexity" evidence="1">
    <location>
        <begin position="1076"/>
        <end position="1095"/>
    </location>
</feature>
<dbReference type="InParanoid" id="A0A316VAD6"/>
<protein>
    <submittedName>
        <fullName evidence="2">Uncharacterized protein</fullName>
    </submittedName>
</protein>
<evidence type="ECO:0000313" key="3">
    <source>
        <dbReference type="Proteomes" id="UP000245771"/>
    </source>
</evidence>
<feature type="compositionally biased region" description="Polar residues" evidence="1">
    <location>
        <begin position="251"/>
        <end position="274"/>
    </location>
</feature>
<feature type="region of interest" description="Disordered" evidence="1">
    <location>
        <begin position="1062"/>
        <end position="1122"/>
    </location>
</feature>
<dbReference type="EMBL" id="KZ819605">
    <property type="protein sequence ID" value="PWN32475.1"/>
    <property type="molecule type" value="Genomic_DNA"/>
</dbReference>
<dbReference type="AlphaFoldDB" id="A0A316VAD6"/>
<proteinExistence type="predicted"/>
<feature type="compositionally biased region" description="Polar residues" evidence="1">
    <location>
        <begin position="1"/>
        <end position="16"/>
    </location>
</feature>
<dbReference type="Proteomes" id="UP000245771">
    <property type="component" value="Unassembled WGS sequence"/>
</dbReference>
<feature type="region of interest" description="Disordered" evidence="1">
    <location>
        <begin position="1"/>
        <end position="31"/>
    </location>
</feature>
<keyword evidence="3" id="KW-1185">Reference proteome</keyword>
<sequence>MNGSRSTMMPPTTNGIQAVGQQGGGRRRDSIDEYEFDDDLTLDEQSLQQIEEAFLTQRLSQPDSQRSVNSRLATIPPQRNGTVIENAISGKRHRSPSLENTRASSNAAHGIGSKHPRLHQPQTISDTIASDRSSEQRRIEELMQQLARKDQELTQAKRDVQSKAGEIEIVRRKLHDNIAESSRLLLQKEDSIKQHHALAEKFRQANDTLATENKTLKAFRTFEAGTSTSNQLWSNVTASVARRRAAAGQASIQRDYSQSHSQNMAASVGLTTPTKRNRNAGKNIGSSSGSQALGSPGNSHLQPDDSPSARARRRQELQVGSSTKQTAIGSAVAGSVTKARKAAFPGFVNSFAKPILAKETQPLVARGKASVASTSRQRIEDQSLQVADDEVFRDHANGPVDHDMPLFRSSPDAAQPSSQSDVRIEGQPVHSSPVARDHTAHNSNIPFTRWSDPKVRQMWAAKKYSDRQAFLASLILGHQSEPCFSSSQRSGERWNKNESTLQRLLHVNLPAHRTADSLQDEYTLAVHHFLSALSNGSAMAAEDRFVGVLEGYEDLSEEKRRNWPSREIYEQELLFDCLQFIEEGVYQVIDSIFHELQIMLAIACKVEAFDRVCDIFSLMRSIIIHFPVAIAGLTNEGDETCIFYDDEERTKPTQQIEDEMQAGTETQHDAAASLRRRQERRLNVRIERILLTSLRWACSPSPGADKVVEKVQKDTLLGVLVGILEVLAHQCIHNDAVSLHCTSMLKTILEEPGALISLLLENDGRKPRSAPIVQRVMAILTQTCQHDSLWRIALACVPGEQNSTHSDKAAQHRLMYRNIKGEEEESSHLFNTFSVLLSLNRKAPEEGLHLIHLSIVIFLTQLTILHPLVAFPSVANSKTILASLVKCMQMDVDLIWNEEQFLIGMKRDENERLINRLSEAVQRICMDIRLMTHLYNKPIIREGQATDLNEAMDVEMAHNRDTEDDQKLSKMLNSPGMQFVLNGVRHSFVIALSFIAFASEPEWMEIVSNEQNLESDDEPEEERVGVEDARTMLNDVNELAAELLELVLSPDEIEACWEALADDEEEEEMDAEEEALAAQQFPQSSQLQPPKQASQTTTKQPKLTQGEVINLDSDDDEDKMVH</sequence>
<feature type="compositionally biased region" description="Acidic residues" evidence="1">
    <location>
        <begin position="1062"/>
        <end position="1075"/>
    </location>
</feature>